<comment type="function">
    <text evidence="13">Involved in the synthesis of the GDP-mannose and dolichol-phosphate-mannose required for a number of critical mannosyl transfer reactions.</text>
</comment>
<feature type="binding site" evidence="12">
    <location>
        <position position="209"/>
    </location>
    <ligand>
        <name>Mg(2+)</name>
        <dbReference type="ChEBI" id="CHEBI:18420"/>
        <label>1</label>
    </ligand>
</feature>
<evidence type="ECO:0000256" key="7">
    <source>
        <dbReference type="ARBA" id="ARBA00022723"/>
    </source>
</evidence>
<feature type="binding site" evidence="11">
    <location>
        <position position="143"/>
    </location>
    <ligand>
        <name>alpha-D-mannose 1-phosphate</name>
        <dbReference type="ChEBI" id="CHEBI:58409"/>
    </ligand>
</feature>
<feature type="binding site" evidence="11">
    <location>
        <position position="181"/>
    </location>
    <ligand>
        <name>alpha-D-mannose 1-phosphate</name>
        <dbReference type="ChEBI" id="CHEBI:58409"/>
    </ligand>
</feature>
<dbReference type="Proteomes" id="UP000078348">
    <property type="component" value="Unassembled WGS sequence"/>
</dbReference>
<feature type="binding site" evidence="12">
    <location>
        <position position="13"/>
    </location>
    <ligand>
        <name>Mg(2+)</name>
        <dbReference type="ChEBI" id="CHEBI:18420"/>
        <label>1</label>
    </ligand>
</feature>
<evidence type="ECO:0000256" key="8">
    <source>
        <dbReference type="ARBA" id="ARBA00022842"/>
    </source>
</evidence>
<feature type="active site" description="Proton donor/acceptor" evidence="10">
    <location>
        <position position="15"/>
    </location>
</feature>
<dbReference type="UniPathway" id="UPA00126">
    <property type="reaction ID" value="UER00424"/>
</dbReference>
<keyword evidence="9 13" id="KW-0413">Isomerase</keyword>
<evidence type="ECO:0000256" key="1">
    <source>
        <dbReference type="ARBA" id="ARBA00004496"/>
    </source>
</evidence>
<dbReference type="NCBIfam" id="TIGR01484">
    <property type="entry name" value="HAD-SF-IIB"/>
    <property type="match status" value="1"/>
</dbReference>
<comment type="catalytic activity">
    <reaction evidence="13">
        <text>alpha-D-mannose 1-phosphate = D-mannose 6-phosphate</text>
        <dbReference type="Rhea" id="RHEA:11140"/>
        <dbReference type="ChEBI" id="CHEBI:58409"/>
        <dbReference type="ChEBI" id="CHEBI:58735"/>
        <dbReference type="EC" id="5.4.2.8"/>
    </reaction>
</comment>
<dbReference type="InterPro" id="IPR043169">
    <property type="entry name" value="PMM_cap"/>
</dbReference>
<keyword evidence="7 12" id="KW-0479">Metal-binding</keyword>
<comment type="subunit">
    <text evidence="4 13">Homodimer.</text>
</comment>
<feature type="binding site" evidence="12">
    <location>
        <position position="226"/>
    </location>
    <ligand>
        <name>Mg(2+)</name>
        <dbReference type="ChEBI" id="CHEBI:18420"/>
        <label>1</label>
    </ligand>
</feature>
<evidence type="ECO:0000256" key="11">
    <source>
        <dbReference type="PIRSR" id="PIRSR605002-2"/>
    </source>
</evidence>
<evidence type="ECO:0000256" key="9">
    <source>
        <dbReference type="ARBA" id="ARBA00023235"/>
    </source>
</evidence>
<dbReference type="SFLD" id="SFLDG01140">
    <property type="entry name" value="C2.B:_Phosphomannomutase_and_P"/>
    <property type="match status" value="1"/>
</dbReference>
<keyword evidence="8 12" id="KW-0460">Magnesium</keyword>
<feature type="binding site" evidence="12">
    <location>
        <position position="221"/>
    </location>
    <ligand>
        <name>Mg(2+)</name>
        <dbReference type="ChEBI" id="CHEBI:18420"/>
        <label>1</label>
    </ligand>
</feature>
<evidence type="ECO:0000256" key="12">
    <source>
        <dbReference type="PIRSR" id="PIRSR605002-3"/>
    </source>
</evidence>
<evidence type="ECO:0000256" key="4">
    <source>
        <dbReference type="ARBA" id="ARBA00011738"/>
    </source>
</evidence>
<dbReference type="STRING" id="478820.A0A196S886"/>
<dbReference type="GO" id="GO:0005829">
    <property type="term" value="C:cytosol"/>
    <property type="evidence" value="ECO:0007669"/>
    <property type="project" value="TreeGrafter"/>
</dbReference>
<dbReference type="GO" id="GO:0004615">
    <property type="term" value="F:phosphomannomutase activity"/>
    <property type="evidence" value="ECO:0007669"/>
    <property type="project" value="UniProtKB-EC"/>
</dbReference>
<feature type="binding site" evidence="11">
    <location>
        <position position="22"/>
    </location>
    <ligand>
        <name>alpha-D-mannose 1-phosphate</name>
        <dbReference type="ChEBI" id="CHEBI:58409"/>
    </ligand>
</feature>
<dbReference type="InterPro" id="IPR006379">
    <property type="entry name" value="HAD-SF_hydro_IIB"/>
</dbReference>
<accession>A0A196S886</accession>
<evidence type="ECO:0000256" key="6">
    <source>
        <dbReference type="ARBA" id="ARBA00022490"/>
    </source>
</evidence>
<evidence type="ECO:0000256" key="5">
    <source>
        <dbReference type="ARBA" id="ARBA00012730"/>
    </source>
</evidence>
<dbReference type="SUPFAM" id="SSF56784">
    <property type="entry name" value="HAD-like"/>
    <property type="match status" value="1"/>
</dbReference>
<dbReference type="EMBL" id="LXWW01000559">
    <property type="protein sequence ID" value="OAO12199.1"/>
    <property type="molecule type" value="Genomic_DNA"/>
</dbReference>
<dbReference type="PANTHER" id="PTHR10466:SF0">
    <property type="entry name" value="PHOSPHOMANNOMUTASE"/>
    <property type="match status" value="1"/>
</dbReference>
<evidence type="ECO:0000256" key="10">
    <source>
        <dbReference type="PIRSR" id="PIRSR605002-1"/>
    </source>
</evidence>
<dbReference type="GO" id="GO:0009298">
    <property type="term" value="P:GDP-mannose biosynthetic process"/>
    <property type="evidence" value="ECO:0007669"/>
    <property type="project" value="UniProtKB-UniPathway"/>
</dbReference>
<dbReference type="InterPro" id="IPR023214">
    <property type="entry name" value="HAD_sf"/>
</dbReference>
<organism evidence="14 15">
    <name type="scientific">Blastocystis sp. subtype 1 (strain ATCC 50177 / NandII)</name>
    <dbReference type="NCBI Taxonomy" id="478820"/>
    <lineage>
        <taxon>Eukaryota</taxon>
        <taxon>Sar</taxon>
        <taxon>Stramenopiles</taxon>
        <taxon>Bigyra</taxon>
        <taxon>Opalozoa</taxon>
        <taxon>Opalinata</taxon>
        <taxon>Blastocystidae</taxon>
        <taxon>Blastocystis</taxon>
    </lineage>
</organism>
<dbReference type="Pfam" id="PF03332">
    <property type="entry name" value="PMM"/>
    <property type="match status" value="1"/>
</dbReference>
<feature type="binding site" evidence="11">
    <location>
        <position position="125"/>
    </location>
    <ligand>
        <name>alpha-D-mannose 1-phosphate</name>
        <dbReference type="ChEBI" id="CHEBI:58409"/>
    </ligand>
</feature>
<reference evidence="14 15" key="1">
    <citation type="submission" date="2016-05" db="EMBL/GenBank/DDBJ databases">
        <title>Nuclear genome of Blastocystis sp. subtype 1 NandII.</title>
        <authorList>
            <person name="Gentekaki E."/>
            <person name="Curtis B."/>
            <person name="Stairs C."/>
            <person name="Eme L."/>
            <person name="Herman E."/>
            <person name="Klimes V."/>
            <person name="Arias M.C."/>
            <person name="Elias M."/>
            <person name="Hilliou F."/>
            <person name="Klute M."/>
            <person name="Malik S.-B."/>
            <person name="Pightling A."/>
            <person name="Rachubinski R."/>
            <person name="Salas D."/>
            <person name="Schlacht A."/>
            <person name="Suga H."/>
            <person name="Archibald J."/>
            <person name="Ball S.G."/>
            <person name="Clark G."/>
            <person name="Dacks J."/>
            <person name="Van Der Giezen M."/>
            <person name="Tsaousis A."/>
            <person name="Roger A."/>
        </authorList>
    </citation>
    <scope>NUCLEOTIDE SEQUENCE [LARGE SCALE GENOMIC DNA]</scope>
    <source>
        <strain evidence="15">ATCC 50177 / NandII</strain>
    </source>
</reference>
<dbReference type="GO" id="GO:0006487">
    <property type="term" value="P:protein N-linked glycosylation"/>
    <property type="evidence" value="ECO:0007669"/>
    <property type="project" value="TreeGrafter"/>
</dbReference>
<protein>
    <recommendedName>
        <fullName evidence="5 13">Phosphomannomutase</fullName>
        <ecNumber evidence="5 13">5.4.2.8</ecNumber>
    </recommendedName>
</protein>
<feature type="binding site" evidence="12">
    <location>
        <position position="223"/>
    </location>
    <ligand>
        <name>Mg(2+)</name>
        <dbReference type="ChEBI" id="CHEBI:18420"/>
        <label>1</label>
    </ligand>
</feature>
<feature type="binding site" evidence="11">
    <location>
        <position position="183"/>
    </location>
    <ligand>
        <name>alpha-D-mannose 1-phosphate</name>
        <dbReference type="ChEBI" id="CHEBI:58409"/>
    </ligand>
</feature>
<keyword evidence="6 13" id="KW-0963">Cytoplasm</keyword>
<evidence type="ECO:0000256" key="2">
    <source>
        <dbReference type="ARBA" id="ARBA00004699"/>
    </source>
</evidence>
<dbReference type="GO" id="GO:0006013">
    <property type="term" value="P:mannose metabolic process"/>
    <property type="evidence" value="ECO:0007669"/>
    <property type="project" value="TreeGrafter"/>
</dbReference>
<evidence type="ECO:0000256" key="13">
    <source>
        <dbReference type="RuleBase" id="RU361118"/>
    </source>
</evidence>
<evidence type="ECO:0000313" key="14">
    <source>
        <dbReference type="EMBL" id="OAO12199.1"/>
    </source>
</evidence>
<sequence length="246" mass="28135">MSAEKKKVIALFDVDGTLSASRCVAPPEIKDLLKRLQERVDVGIVGGSDLVKQEEQLGKNSITKEVKYVFSQNGLVAYRDGEKFSQTLLTDVYSNEQLNKFINFCLRYIADLDIPVKRGTFVEFRSGMINVCPVGRNCSQEERNAFGEYDKEHHIREKMVEVLKKEFPDMNFVYLIGGQISFDVVPKGWDKTYCLQFLKDYETIHFFGDKTMPGGNDYEIFSDARTIGHTVTGPFDTIKQCEEIFF</sequence>
<keyword evidence="15" id="KW-1185">Reference proteome</keyword>
<dbReference type="OrthoDB" id="10264771at2759"/>
<dbReference type="SFLD" id="SFLDS00003">
    <property type="entry name" value="Haloacid_Dehalogenase"/>
    <property type="match status" value="1"/>
</dbReference>
<dbReference type="PANTHER" id="PTHR10466">
    <property type="entry name" value="PHOSPHOMANNOMUTASE"/>
    <property type="match status" value="1"/>
</dbReference>
<dbReference type="Gene3D" id="3.40.50.1000">
    <property type="entry name" value="HAD superfamily/HAD-like"/>
    <property type="match status" value="1"/>
</dbReference>
<comment type="similarity">
    <text evidence="3 13">Belongs to the eukaryotic PMM family.</text>
</comment>
<dbReference type="InterPro" id="IPR036412">
    <property type="entry name" value="HAD-like_sf"/>
</dbReference>
<comment type="caution">
    <text evidence="14">The sequence shown here is derived from an EMBL/GenBank/DDBJ whole genome shotgun (WGS) entry which is preliminary data.</text>
</comment>
<feature type="binding site" evidence="12">
    <location>
        <position position="15"/>
    </location>
    <ligand>
        <name>Mg(2+)</name>
        <dbReference type="ChEBI" id="CHEBI:18420"/>
        <label>1</label>
    </ligand>
</feature>
<feature type="active site" description="Nucleophile" evidence="10">
    <location>
        <position position="13"/>
    </location>
</feature>
<proteinExistence type="inferred from homology"/>
<dbReference type="GO" id="GO:0046872">
    <property type="term" value="F:metal ion binding"/>
    <property type="evidence" value="ECO:0007669"/>
    <property type="project" value="UniProtKB-KW"/>
</dbReference>
<dbReference type="CDD" id="cd02585">
    <property type="entry name" value="HAD_PMM"/>
    <property type="match status" value="1"/>
</dbReference>
<dbReference type="SFLD" id="SFLDG01143">
    <property type="entry name" value="C2.B.3:_Phosphomannomutase_Lik"/>
    <property type="match status" value="1"/>
</dbReference>
<dbReference type="EC" id="5.4.2.8" evidence="5 13"/>
<gene>
    <name evidence="14" type="ORF">AV274_6140</name>
</gene>
<comment type="cofactor">
    <cofactor evidence="12">
        <name>Mg(2+)</name>
        <dbReference type="ChEBI" id="CHEBI:18420"/>
    </cofactor>
</comment>
<dbReference type="SFLD" id="SFLDF00445">
    <property type="entry name" value="alpha-phosphomannomutase"/>
    <property type="match status" value="1"/>
</dbReference>
<dbReference type="Gene3D" id="3.30.1240.20">
    <property type="match status" value="1"/>
</dbReference>
<comment type="pathway">
    <text evidence="2 13">Nucleotide-sugar biosynthesis; GDP-alpha-D-mannose biosynthesis; alpha-D-mannose 1-phosphate from D-fructose 6-phosphate: step 2/2.</text>
</comment>
<name>A0A196S886_BLAHN</name>
<feature type="binding site" evidence="11">
    <location>
        <position position="136"/>
    </location>
    <ligand>
        <name>alpha-D-mannose 1-phosphate</name>
        <dbReference type="ChEBI" id="CHEBI:58409"/>
    </ligand>
</feature>
<dbReference type="InterPro" id="IPR005002">
    <property type="entry name" value="PMM"/>
</dbReference>
<evidence type="ECO:0000256" key="3">
    <source>
        <dbReference type="ARBA" id="ARBA00009736"/>
    </source>
</evidence>
<dbReference type="AlphaFoldDB" id="A0A196S886"/>
<dbReference type="FunFam" id="3.30.1240.20:FF:000001">
    <property type="entry name" value="Phosphomannomutase"/>
    <property type="match status" value="1"/>
</dbReference>
<evidence type="ECO:0000313" key="15">
    <source>
        <dbReference type="Proteomes" id="UP000078348"/>
    </source>
</evidence>
<comment type="subcellular location">
    <subcellularLocation>
        <location evidence="1 13">Cytoplasm</location>
    </subcellularLocation>
</comment>